<evidence type="ECO:0000256" key="6">
    <source>
        <dbReference type="ARBA" id="ARBA00022792"/>
    </source>
</evidence>
<dbReference type="Pfam" id="PF00153">
    <property type="entry name" value="Mito_carr"/>
    <property type="match status" value="3"/>
</dbReference>
<evidence type="ECO:0000256" key="7">
    <source>
        <dbReference type="ARBA" id="ARBA00022989"/>
    </source>
</evidence>
<feature type="repeat" description="Solcar" evidence="10">
    <location>
        <begin position="115"/>
        <end position="202"/>
    </location>
</feature>
<dbReference type="InterPro" id="IPR023395">
    <property type="entry name" value="MCP_dom_sf"/>
</dbReference>
<dbReference type="Proteomes" id="UP000799640">
    <property type="component" value="Unassembled WGS sequence"/>
</dbReference>
<evidence type="ECO:0000256" key="1">
    <source>
        <dbReference type="ARBA" id="ARBA00004448"/>
    </source>
</evidence>
<accession>A0A6G1I8T3</accession>
<evidence type="ECO:0000313" key="13">
    <source>
        <dbReference type="Proteomes" id="UP000799640"/>
    </source>
</evidence>
<keyword evidence="9 10" id="KW-0472">Membrane</keyword>
<keyword evidence="5" id="KW-0677">Repeat</keyword>
<dbReference type="GO" id="GO:0055085">
    <property type="term" value="P:transmembrane transport"/>
    <property type="evidence" value="ECO:0007669"/>
    <property type="project" value="InterPro"/>
</dbReference>
<keyword evidence="4 10" id="KW-0812">Transmembrane</keyword>
<dbReference type="GO" id="GO:0005743">
    <property type="term" value="C:mitochondrial inner membrane"/>
    <property type="evidence" value="ECO:0007669"/>
    <property type="project" value="UniProtKB-SubCell"/>
</dbReference>
<dbReference type="AlphaFoldDB" id="A0A6G1I8T3"/>
<dbReference type="EMBL" id="ML996688">
    <property type="protein sequence ID" value="KAF2404526.1"/>
    <property type="molecule type" value="Genomic_DNA"/>
</dbReference>
<evidence type="ECO:0000256" key="10">
    <source>
        <dbReference type="PROSITE-ProRule" id="PRU00282"/>
    </source>
</evidence>
<evidence type="ECO:0000256" key="4">
    <source>
        <dbReference type="ARBA" id="ARBA00022692"/>
    </source>
</evidence>
<organism evidence="12 13">
    <name type="scientific">Trichodelitschia bisporula</name>
    <dbReference type="NCBI Taxonomy" id="703511"/>
    <lineage>
        <taxon>Eukaryota</taxon>
        <taxon>Fungi</taxon>
        <taxon>Dikarya</taxon>
        <taxon>Ascomycota</taxon>
        <taxon>Pezizomycotina</taxon>
        <taxon>Dothideomycetes</taxon>
        <taxon>Dothideomycetes incertae sedis</taxon>
        <taxon>Phaeotrichales</taxon>
        <taxon>Phaeotrichaceae</taxon>
        <taxon>Trichodelitschia</taxon>
    </lineage>
</organism>
<dbReference type="InterPro" id="IPR044712">
    <property type="entry name" value="SLC25A32-like"/>
</dbReference>
<keyword evidence="3 11" id="KW-0813">Transport</keyword>
<evidence type="ECO:0000256" key="2">
    <source>
        <dbReference type="ARBA" id="ARBA00006375"/>
    </source>
</evidence>
<evidence type="ECO:0000256" key="11">
    <source>
        <dbReference type="RuleBase" id="RU000488"/>
    </source>
</evidence>
<comment type="subcellular location">
    <subcellularLocation>
        <location evidence="1">Mitochondrion inner membrane</location>
        <topology evidence="1">Multi-pass membrane protein</topology>
    </subcellularLocation>
</comment>
<feature type="repeat" description="Solcar" evidence="10">
    <location>
        <begin position="18"/>
        <end position="105"/>
    </location>
</feature>
<keyword evidence="6" id="KW-0999">Mitochondrion inner membrane</keyword>
<sequence>MSRIVPPVDGKAPNPVLSKAVIEGVSGFTAGAITTLTMHPLDVLKTRLQLNTQKPQLGTSFRILRQIVHTEGNFRALYRGLMPNFAGNSISWSLYFLWYDKIKTRVQTFRGDEKLSMSDYLLSSASAGTLTAIFTNPIWVVKTRMLSSGRNAPGAYRSMSHGLREIVRTEGVRGFWRGLIPSLFGISHGAVQFAAYEMFKNKRAADLGSPKLNNWDILISSGASKIVAGSVTYPYQVVKVRLQSYEAKTNYLGVIDVLGKIWKHEGVMGFYKGLGPNLVRVLPSTCVTFLVYENMKTSLPMAYDHLIGTSLDT</sequence>
<dbReference type="PANTHER" id="PTHR45683">
    <property type="entry name" value="MITOCHONDRIAL NICOTINAMIDE ADENINE DINUCLEOTIDE TRANSPORTER 1-RELATED-RELATED"/>
    <property type="match status" value="1"/>
</dbReference>
<dbReference type="FunFam" id="1.50.40.10:FF:000102">
    <property type="entry name" value="Folate carrier protein Flx1"/>
    <property type="match status" value="1"/>
</dbReference>
<name>A0A6G1I8T3_9PEZI</name>
<dbReference type="OrthoDB" id="428293at2759"/>
<gene>
    <name evidence="12" type="ORF">EJ06DRAFT_469676</name>
</gene>
<proteinExistence type="inferred from homology"/>
<keyword evidence="8" id="KW-0496">Mitochondrion</keyword>
<keyword evidence="7" id="KW-1133">Transmembrane helix</keyword>
<dbReference type="Gene3D" id="1.50.40.10">
    <property type="entry name" value="Mitochondrial carrier domain"/>
    <property type="match status" value="1"/>
</dbReference>
<reference evidence="12" key="1">
    <citation type="journal article" date="2020" name="Stud. Mycol.">
        <title>101 Dothideomycetes genomes: a test case for predicting lifestyles and emergence of pathogens.</title>
        <authorList>
            <person name="Haridas S."/>
            <person name="Albert R."/>
            <person name="Binder M."/>
            <person name="Bloem J."/>
            <person name="Labutti K."/>
            <person name="Salamov A."/>
            <person name="Andreopoulos B."/>
            <person name="Baker S."/>
            <person name="Barry K."/>
            <person name="Bills G."/>
            <person name="Bluhm B."/>
            <person name="Cannon C."/>
            <person name="Castanera R."/>
            <person name="Culley D."/>
            <person name="Daum C."/>
            <person name="Ezra D."/>
            <person name="Gonzalez J."/>
            <person name="Henrissat B."/>
            <person name="Kuo A."/>
            <person name="Liang C."/>
            <person name="Lipzen A."/>
            <person name="Lutzoni F."/>
            <person name="Magnuson J."/>
            <person name="Mondo S."/>
            <person name="Nolan M."/>
            <person name="Ohm R."/>
            <person name="Pangilinan J."/>
            <person name="Park H.-J."/>
            <person name="Ramirez L."/>
            <person name="Alfaro M."/>
            <person name="Sun H."/>
            <person name="Tritt A."/>
            <person name="Yoshinaga Y."/>
            <person name="Zwiers L.-H."/>
            <person name="Turgeon B."/>
            <person name="Goodwin S."/>
            <person name="Spatafora J."/>
            <person name="Crous P."/>
            <person name="Grigoriev I."/>
        </authorList>
    </citation>
    <scope>NUCLEOTIDE SEQUENCE</scope>
    <source>
        <strain evidence="12">CBS 262.69</strain>
    </source>
</reference>
<keyword evidence="13" id="KW-1185">Reference proteome</keyword>
<dbReference type="SUPFAM" id="SSF103506">
    <property type="entry name" value="Mitochondrial carrier"/>
    <property type="match status" value="1"/>
</dbReference>
<evidence type="ECO:0000256" key="5">
    <source>
        <dbReference type="ARBA" id="ARBA00022737"/>
    </source>
</evidence>
<evidence type="ECO:0000256" key="8">
    <source>
        <dbReference type="ARBA" id="ARBA00023128"/>
    </source>
</evidence>
<dbReference type="GO" id="GO:0006862">
    <property type="term" value="P:nucleotide transport"/>
    <property type="evidence" value="ECO:0007669"/>
    <property type="project" value="InterPro"/>
</dbReference>
<evidence type="ECO:0000256" key="9">
    <source>
        <dbReference type="ARBA" id="ARBA00023136"/>
    </source>
</evidence>
<feature type="repeat" description="Solcar" evidence="10">
    <location>
        <begin position="216"/>
        <end position="298"/>
    </location>
</feature>
<evidence type="ECO:0000256" key="3">
    <source>
        <dbReference type="ARBA" id="ARBA00022448"/>
    </source>
</evidence>
<dbReference type="InterPro" id="IPR018108">
    <property type="entry name" value="MCP_transmembrane"/>
</dbReference>
<evidence type="ECO:0000313" key="12">
    <source>
        <dbReference type="EMBL" id="KAF2404526.1"/>
    </source>
</evidence>
<comment type="similarity">
    <text evidence="2 11">Belongs to the mitochondrial carrier (TC 2.A.29) family.</text>
</comment>
<dbReference type="PROSITE" id="PS50920">
    <property type="entry name" value="SOLCAR"/>
    <property type="match status" value="3"/>
</dbReference>
<protein>
    <submittedName>
        <fullName evidence="12">Mitochondrial carrier</fullName>
    </submittedName>
</protein>